<evidence type="ECO:0000313" key="2">
    <source>
        <dbReference type="EMBL" id="ASH99101.1"/>
    </source>
</evidence>
<evidence type="ECO:0000256" key="1">
    <source>
        <dbReference type="SAM" id="MobiDB-lite"/>
    </source>
</evidence>
<proteinExistence type="predicted"/>
<feature type="region of interest" description="Disordered" evidence="1">
    <location>
        <begin position="66"/>
        <end position="112"/>
    </location>
</feature>
<sequence length="112" mass="12919">MKLFVTLKPMIQRLDFGETSKTRDTTWNRGMSEKMASLNQRSGNALQEAILERLDSLIIQEKAAARKRRTQRSAPYRLKKKKTMIQVPKDPENIDGDWTEGELKSSSDSDIY</sequence>
<feature type="compositionally biased region" description="Basic and acidic residues" evidence="1">
    <location>
        <begin position="101"/>
        <end position="112"/>
    </location>
</feature>
<accession>A0A220IGI8</accession>
<reference evidence="2" key="1">
    <citation type="journal article" date="2017" name="Microbiome">
        <title>Virome comparisons in wild-diseased and healthy captive giant pandas.</title>
        <authorList>
            <person name="Zhang W."/>
            <person name="Yang S."/>
            <person name="Shan T."/>
            <person name="Hou R."/>
            <person name="Liu Z."/>
            <person name="Li W."/>
            <person name="Guo L."/>
            <person name="Wang Y."/>
            <person name="Chen P."/>
            <person name="Wang X."/>
            <person name="Feng F."/>
            <person name="Wang H."/>
            <person name="Chen C."/>
            <person name="Shen Q."/>
            <person name="Zhou C."/>
            <person name="Hua X."/>
            <person name="Cui L."/>
            <person name="Deng X."/>
            <person name="Zhang Z."/>
            <person name="Qi D."/>
            <person name="Delwart E."/>
        </authorList>
    </citation>
    <scope>NUCLEOTIDE SEQUENCE</scope>
    <source>
        <strain evidence="2">Gpan20702</strain>
    </source>
</reference>
<feature type="compositionally biased region" description="Basic residues" evidence="1">
    <location>
        <begin position="66"/>
        <end position="83"/>
    </location>
</feature>
<organism evidence="2">
    <name type="scientific">Giant panda anellovirus</name>
    <dbReference type="NCBI Taxonomy" id="2016460"/>
    <lineage>
        <taxon>Viruses</taxon>
        <taxon>Monodnaviria</taxon>
        <taxon>Shotokuvirae</taxon>
        <taxon>Commensaviricota</taxon>
        <taxon>Cardeaviricetes</taxon>
        <taxon>Sanitavirales</taxon>
        <taxon>Anelloviridae</taxon>
    </lineage>
</organism>
<name>A0A220IGI8_9VIRU</name>
<protein>
    <submittedName>
        <fullName evidence="2">ORF3</fullName>
    </submittedName>
</protein>
<dbReference type="EMBL" id="MF327546">
    <property type="protein sequence ID" value="ASH99101.1"/>
    <property type="molecule type" value="Genomic_DNA"/>
</dbReference>